<gene>
    <name evidence="2" type="ORF">G3T38_06040</name>
</gene>
<dbReference type="Pfam" id="PF21006">
    <property type="entry name" value="NHase_beta_N"/>
    <property type="match status" value="1"/>
</dbReference>
<evidence type="ECO:0000313" key="3">
    <source>
        <dbReference type="Proteomes" id="UP000468687"/>
    </source>
</evidence>
<organism evidence="2 3">
    <name type="scientific">Nocardioides zeae</name>
    <dbReference type="NCBI Taxonomy" id="1457234"/>
    <lineage>
        <taxon>Bacteria</taxon>
        <taxon>Bacillati</taxon>
        <taxon>Actinomycetota</taxon>
        <taxon>Actinomycetes</taxon>
        <taxon>Propionibacteriales</taxon>
        <taxon>Nocardioidaceae</taxon>
        <taxon>Nocardioides</taxon>
    </lineage>
</organism>
<dbReference type="Proteomes" id="UP000468687">
    <property type="component" value="Unassembled WGS sequence"/>
</dbReference>
<evidence type="ECO:0000259" key="1">
    <source>
        <dbReference type="Pfam" id="PF21006"/>
    </source>
</evidence>
<comment type="caution">
    <text evidence="2">The sequence shown here is derived from an EMBL/GenBank/DDBJ whole genome shotgun (WGS) entry which is preliminary data.</text>
</comment>
<proteinExistence type="predicted"/>
<dbReference type="EMBL" id="JAAGXA010000003">
    <property type="protein sequence ID" value="NEN77833.1"/>
    <property type="molecule type" value="Genomic_DNA"/>
</dbReference>
<dbReference type="InterPro" id="IPR023808">
    <property type="entry name" value="Nitrile_Hydratase_acc_put"/>
</dbReference>
<evidence type="ECO:0000313" key="2">
    <source>
        <dbReference type="EMBL" id="NEN77833.1"/>
    </source>
</evidence>
<dbReference type="InterPro" id="IPR008990">
    <property type="entry name" value="Elect_transpt_acc-like_dom_sf"/>
</dbReference>
<dbReference type="NCBIfam" id="TIGR03889">
    <property type="entry name" value="nitrile_acc"/>
    <property type="match status" value="1"/>
</dbReference>
<sequence>MATATTLPPPYTDPAELSRARAAVEQLVCGLPGGPTGATAGQDGFEHPWEIRSFAMAVAAHERLGFDWAEFQGALVASIEAWEGADPATRGPWSYYAHWVAALEAVMAASGLLEDAALEVRTQDVLAVPANRDHHEAHLEPIAVDPAS</sequence>
<dbReference type="SUPFAM" id="SSF50090">
    <property type="entry name" value="Electron transport accessory proteins"/>
    <property type="match status" value="1"/>
</dbReference>
<dbReference type="Gene3D" id="1.10.472.20">
    <property type="entry name" value="Nitrile hydratase, beta subunit"/>
    <property type="match status" value="1"/>
</dbReference>
<dbReference type="InterPro" id="IPR049054">
    <property type="entry name" value="CN_hydtase_beta-like_N"/>
</dbReference>
<dbReference type="InterPro" id="IPR042262">
    <property type="entry name" value="CN_hydtase_beta_C"/>
</dbReference>
<accession>A0A6P0HGR4</accession>
<reference evidence="2 3" key="1">
    <citation type="journal article" date="2014" name="Int. J. Syst. Evol. Microbiol.">
        <title>Nocardioides zeae sp. nov., isolated from the stem of Zea mays.</title>
        <authorList>
            <person name="Glaeser S.P."/>
            <person name="McInroy J.A."/>
            <person name="Busse H.J."/>
            <person name="Kampfer P."/>
        </authorList>
    </citation>
    <scope>NUCLEOTIDE SEQUENCE [LARGE SCALE GENOMIC DNA]</scope>
    <source>
        <strain evidence="2 3">JCM 30728</strain>
    </source>
</reference>
<feature type="domain" description="Nitrile hydratase beta subunit-like N-terminal" evidence="1">
    <location>
        <begin position="28"/>
        <end position="131"/>
    </location>
</feature>
<dbReference type="AlphaFoldDB" id="A0A6P0HGR4"/>
<name>A0A6P0HGR4_9ACTN</name>
<protein>
    <submittedName>
        <fullName evidence="2">Nitrile hydratase accessory protein</fullName>
    </submittedName>
</protein>
<keyword evidence="3" id="KW-1185">Reference proteome</keyword>
<dbReference type="RefSeq" id="WP_163771195.1">
    <property type="nucleotide sequence ID" value="NZ_JAAGXA010000003.1"/>
</dbReference>